<dbReference type="SUPFAM" id="SSF56219">
    <property type="entry name" value="DNase I-like"/>
    <property type="match status" value="1"/>
</dbReference>
<gene>
    <name evidence="2" type="ORF">R3W88_026615</name>
</gene>
<dbReference type="PANTHER" id="PTHR33710">
    <property type="entry name" value="BNAC02G09200D PROTEIN"/>
    <property type="match status" value="1"/>
</dbReference>
<name>A0AAV9LDR3_9SOLN</name>
<dbReference type="InterPro" id="IPR005135">
    <property type="entry name" value="Endo/exonuclease/phosphatase"/>
</dbReference>
<reference evidence="2 3" key="1">
    <citation type="submission" date="2023-10" db="EMBL/GenBank/DDBJ databases">
        <title>Genome-Wide Identification Analysis in wild type Solanum Pinnatisectum Reveals Some Genes Defensing Phytophthora Infestans.</title>
        <authorList>
            <person name="Sun C."/>
        </authorList>
    </citation>
    <scope>NUCLEOTIDE SEQUENCE [LARGE SCALE GENOMIC DNA]</scope>
    <source>
        <strain evidence="2">LQN</strain>
        <tissue evidence="2">Leaf</tissue>
    </source>
</reference>
<dbReference type="AlphaFoldDB" id="A0AAV9LDR3"/>
<accession>A0AAV9LDR3</accession>
<dbReference type="Gene3D" id="3.60.10.10">
    <property type="entry name" value="Endonuclease/exonuclease/phosphatase"/>
    <property type="match status" value="1"/>
</dbReference>
<feature type="domain" description="Endonuclease/exonuclease/phosphatase" evidence="1">
    <location>
        <begin position="7"/>
        <end position="222"/>
    </location>
</feature>
<keyword evidence="3" id="KW-1185">Reference proteome</keyword>
<dbReference type="InterPro" id="IPR036691">
    <property type="entry name" value="Endo/exonu/phosph_ase_sf"/>
</dbReference>
<protein>
    <recommendedName>
        <fullName evidence="1">Endonuclease/exonuclease/phosphatase domain-containing protein</fullName>
    </recommendedName>
</protein>
<dbReference type="PANTHER" id="PTHR33710:SF71">
    <property type="entry name" value="ENDONUCLEASE_EXONUCLEASE_PHOSPHATASE DOMAIN-CONTAINING PROTEIN"/>
    <property type="match status" value="1"/>
</dbReference>
<dbReference type="Proteomes" id="UP001311915">
    <property type="component" value="Unassembled WGS sequence"/>
</dbReference>
<dbReference type="EMBL" id="JAWPEI010000006">
    <property type="protein sequence ID" value="KAK4723836.1"/>
    <property type="molecule type" value="Genomic_DNA"/>
</dbReference>
<evidence type="ECO:0000259" key="1">
    <source>
        <dbReference type="Pfam" id="PF03372"/>
    </source>
</evidence>
<organism evidence="2 3">
    <name type="scientific">Solanum pinnatisectum</name>
    <name type="common">tansyleaf nightshade</name>
    <dbReference type="NCBI Taxonomy" id="50273"/>
    <lineage>
        <taxon>Eukaryota</taxon>
        <taxon>Viridiplantae</taxon>
        <taxon>Streptophyta</taxon>
        <taxon>Embryophyta</taxon>
        <taxon>Tracheophyta</taxon>
        <taxon>Spermatophyta</taxon>
        <taxon>Magnoliopsida</taxon>
        <taxon>eudicotyledons</taxon>
        <taxon>Gunneridae</taxon>
        <taxon>Pentapetalae</taxon>
        <taxon>asterids</taxon>
        <taxon>lamiids</taxon>
        <taxon>Solanales</taxon>
        <taxon>Solanaceae</taxon>
        <taxon>Solanoideae</taxon>
        <taxon>Solaneae</taxon>
        <taxon>Solanum</taxon>
    </lineage>
</organism>
<sequence>MSYKALFWNIRSVRTQQAFHNVQMLHKHHKFVMIALMEPFQSTRQIQRYKRRIGMPYADYNTNGKIWVFVNHHIQMGVVADSDQQLTLRVTSEDGNQILATVVYAKCSNIERLSLWGDLSSISQQFNMPWLVGADFNVILGDEEKIGGLPVYPQEYEDFALCLNSCDLSDVYFSGNSFTWWNGIVDEACIFKRLDRVVVNDSLWEIYGNIELQHLARTGSDHAPYSLLVVWAIFLLQSLSSS</sequence>
<comment type="caution">
    <text evidence="2">The sequence shown here is derived from an EMBL/GenBank/DDBJ whole genome shotgun (WGS) entry which is preliminary data.</text>
</comment>
<dbReference type="Pfam" id="PF03372">
    <property type="entry name" value="Exo_endo_phos"/>
    <property type="match status" value="1"/>
</dbReference>
<evidence type="ECO:0000313" key="3">
    <source>
        <dbReference type="Proteomes" id="UP001311915"/>
    </source>
</evidence>
<evidence type="ECO:0000313" key="2">
    <source>
        <dbReference type="EMBL" id="KAK4723836.1"/>
    </source>
</evidence>
<proteinExistence type="predicted"/>